<dbReference type="InterPro" id="IPR028992">
    <property type="entry name" value="Hedgehog/Intein_dom"/>
</dbReference>
<evidence type="ECO:0000313" key="2">
    <source>
        <dbReference type="EMBL" id="GAN59332.1"/>
    </source>
</evidence>
<dbReference type="RefSeq" id="WP_048837421.1">
    <property type="nucleotide sequence ID" value="NZ_BAMV01000003.1"/>
</dbReference>
<reference evidence="2 4" key="1">
    <citation type="submission" date="2012-11" db="EMBL/GenBank/DDBJ databases">
        <title>Whole genome sequence of Acetobacter cibinongensis 4H-1.</title>
        <authorList>
            <person name="Azuma Y."/>
            <person name="Higashiura N."/>
            <person name="Hirakawa H."/>
            <person name="Matsushita K."/>
        </authorList>
    </citation>
    <scope>NUCLEOTIDE SEQUENCE [LARGE SCALE GENOMIC DNA]</scope>
    <source>
        <strain evidence="2 4">4H-1</strain>
    </source>
</reference>
<sequence length="611" mass="64229">MTAYVSPSGVTYTITPSFLGSTVTITDPDGSTTDLGYILGSKILTTDGGTLSIISLLGLGGGNYVIPPTISGNVTTLVALLSGATIYVGGTASINTAASVLSGATVNVNGGSATVGNNIIAGALSGLTVNLTNGGTFSNGSGLIALLNGTTITFGKGGGTFIANAGGTLLNLSGTTISGFDSAKDYIKFENLSDQPNYYQIATTTLGTGQSITVYNASKNVIATINVGGQSFTTGTYSATGVGPLTVSSDGTSLSLEATPAVCFVQGSLLRTPEGDRPVEDLAIGDTLVTFENGVEAQQVVTWVGSRQATVRPELFDDRAGYAVRIRKNAIGHGLPYEDLLVTAEHCLLFKGKFVPVRMLVNGSSIFYDKSLQHYTYYHVETEQHAVIIANGLQTESYMDTGNRRTFTQHGTCARLPSTSHKTWEQDAAAPLATDQLFVEPVFRALQKRAAALGLGEEKAPQDLTHDADIHLVTHTGKIIRCLRKQGSRVVFALPAEVQQVWLVSRYSRPADVLGAFVDDRRQLGVLVGGLQLCDKAGHITPLTDVLTAKDQIGWHGCEEGGHARWTTGWAEISLPPAQGQAERLLALDIKAGGPYLIQREVVANRVSVGS</sequence>
<evidence type="ECO:0000313" key="5">
    <source>
        <dbReference type="Proteomes" id="UP000321891"/>
    </source>
</evidence>
<name>A0A0D6N012_9PROT</name>
<proteinExistence type="predicted"/>
<accession>A0A6N3SP34</accession>
<evidence type="ECO:0000313" key="4">
    <source>
        <dbReference type="Proteomes" id="UP000032671"/>
    </source>
</evidence>
<dbReference type="Proteomes" id="UP000321891">
    <property type="component" value="Unassembled WGS sequence"/>
</dbReference>
<dbReference type="SUPFAM" id="SSF51294">
    <property type="entry name" value="Hedgehog/intein (Hint) domain"/>
    <property type="match status" value="1"/>
</dbReference>
<accession>A0A0D6N012</accession>
<dbReference type="EMBL" id="BJVU01000006">
    <property type="protein sequence ID" value="GEL59080.1"/>
    <property type="molecule type" value="Genomic_DNA"/>
</dbReference>
<evidence type="ECO:0000259" key="1">
    <source>
        <dbReference type="Pfam" id="PF13403"/>
    </source>
</evidence>
<evidence type="ECO:0000313" key="3">
    <source>
        <dbReference type="EMBL" id="GEL59080.1"/>
    </source>
</evidence>
<feature type="domain" description="Hedgehog/Intein (Hint)" evidence="1">
    <location>
        <begin position="262"/>
        <end position="401"/>
    </location>
</feature>
<dbReference type="Gene3D" id="2.170.16.10">
    <property type="entry name" value="Hedgehog/Intein (Hint) domain"/>
    <property type="match status" value="1"/>
</dbReference>
<dbReference type="Proteomes" id="UP000032671">
    <property type="component" value="Unassembled WGS sequence"/>
</dbReference>
<dbReference type="STRING" id="1231339.Abci_003_095"/>
<reference evidence="3 5" key="2">
    <citation type="submission" date="2019-07" db="EMBL/GenBank/DDBJ databases">
        <title>Whole genome shotgun sequence of Acetobacter cibinongensis NBRC 16605.</title>
        <authorList>
            <person name="Hosoyama A."/>
            <person name="Uohara A."/>
            <person name="Ohji S."/>
            <person name="Ichikawa N."/>
        </authorList>
    </citation>
    <scope>NUCLEOTIDE SEQUENCE [LARGE SCALE GENOMIC DNA]</scope>
    <source>
        <strain evidence="3 5">NBRC 16605</strain>
    </source>
</reference>
<organism evidence="2 4">
    <name type="scientific">Acetobacter cibinongensis</name>
    <dbReference type="NCBI Taxonomy" id="146475"/>
    <lineage>
        <taxon>Bacteria</taxon>
        <taxon>Pseudomonadati</taxon>
        <taxon>Pseudomonadota</taxon>
        <taxon>Alphaproteobacteria</taxon>
        <taxon>Acetobacterales</taxon>
        <taxon>Acetobacteraceae</taxon>
        <taxon>Acetobacter</taxon>
    </lineage>
</organism>
<dbReference type="Pfam" id="PF13403">
    <property type="entry name" value="Hint_2"/>
    <property type="match status" value="1"/>
</dbReference>
<comment type="caution">
    <text evidence="2">The sequence shown here is derived from an EMBL/GenBank/DDBJ whole genome shotgun (WGS) entry which is preliminary data.</text>
</comment>
<gene>
    <name evidence="2" type="ORF">Abci_003_095</name>
    <name evidence="3" type="ORF">ACI01nite_16820</name>
</gene>
<keyword evidence="5" id="KW-1185">Reference proteome</keyword>
<dbReference type="AlphaFoldDB" id="A0A0D6N012"/>
<dbReference type="EMBL" id="BAMV01000003">
    <property type="protein sequence ID" value="GAN59332.1"/>
    <property type="molecule type" value="Genomic_DNA"/>
</dbReference>
<protein>
    <submittedName>
        <fullName evidence="2">Outer membrane protein/adhesin family protein</fullName>
    </submittedName>
</protein>
<dbReference type="InterPro" id="IPR036844">
    <property type="entry name" value="Hint_dom_sf"/>
</dbReference>